<organism evidence="1 2">
    <name type="scientific">Nonlabens ponticola</name>
    <dbReference type="NCBI Taxonomy" id="2496866"/>
    <lineage>
        <taxon>Bacteria</taxon>
        <taxon>Pseudomonadati</taxon>
        <taxon>Bacteroidota</taxon>
        <taxon>Flavobacteriia</taxon>
        <taxon>Flavobacteriales</taxon>
        <taxon>Flavobacteriaceae</taxon>
        <taxon>Nonlabens</taxon>
    </lineage>
</organism>
<dbReference type="RefSeq" id="WP_126447954.1">
    <property type="nucleotide sequence ID" value="NZ_CP034549.1"/>
</dbReference>
<dbReference type="PROSITE" id="PS51257">
    <property type="entry name" value="PROKAR_LIPOPROTEIN"/>
    <property type="match status" value="1"/>
</dbReference>
<reference evidence="1 2" key="1">
    <citation type="submission" date="2018-12" db="EMBL/GenBank/DDBJ databases">
        <title>Complete genome of Nonlabens sp. MJ115.</title>
        <authorList>
            <person name="Choi H.S."/>
            <person name="Jung J."/>
        </authorList>
    </citation>
    <scope>NUCLEOTIDE SEQUENCE [LARGE SCALE GENOMIC DNA]</scope>
    <source>
        <strain evidence="1 2">MJ115</strain>
    </source>
</reference>
<name>A0A3S9MZB0_9FLAO</name>
<dbReference type="KEGG" id="noj:EJ995_09565"/>
<evidence type="ECO:0000313" key="1">
    <source>
        <dbReference type="EMBL" id="AZQ44479.1"/>
    </source>
</evidence>
<dbReference type="EMBL" id="CP034549">
    <property type="protein sequence ID" value="AZQ44479.1"/>
    <property type="molecule type" value="Genomic_DNA"/>
</dbReference>
<sequence>MKKLILLILVSLLVSCEARLDNDKRGFFKTRVVNASGAPMDNLKVKLTTFRTNDFRFSNQNISKFSPADEDFLLGQGMTDANGEVSFLTLYDTNFRYYVTIEMSNEEVRVIEVDETSFDEDLTLEIEEIVIRKVSQIIIDFENVSGTTDPIEVRLNYFATFCNEFYINDEFVIDEFCEFSDESRVTINAENSDESTQLLAFFPSIISIDYTDTEGNDITQEFPVNNPEERYEINY</sequence>
<evidence type="ECO:0000313" key="2">
    <source>
        <dbReference type="Proteomes" id="UP000279600"/>
    </source>
</evidence>
<dbReference type="OrthoDB" id="1143772at2"/>
<dbReference type="AlphaFoldDB" id="A0A3S9MZB0"/>
<keyword evidence="2" id="KW-1185">Reference proteome</keyword>
<protein>
    <submittedName>
        <fullName evidence="1">Uncharacterized protein</fullName>
    </submittedName>
</protein>
<proteinExistence type="predicted"/>
<gene>
    <name evidence="1" type="ORF">EJ995_09565</name>
</gene>
<dbReference type="Proteomes" id="UP000279600">
    <property type="component" value="Chromosome"/>
</dbReference>
<accession>A0A3S9MZB0</accession>